<evidence type="ECO:0000313" key="2">
    <source>
        <dbReference type="Proteomes" id="UP001501166"/>
    </source>
</evidence>
<reference evidence="2" key="1">
    <citation type="journal article" date="2019" name="Int. J. Syst. Evol. Microbiol.">
        <title>The Global Catalogue of Microorganisms (GCM) 10K type strain sequencing project: providing services to taxonomists for standard genome sequencing and annotation.</title>
        <authorList>
            <consortium name="The Broad Institute Genomics Platform"/>
            <consortium name="The Broad Institute Genome Sequencing Center for Infectious Disease"/>
            <person name="Wu L."/>
            <person name="Ma J."/>
        </authorList>
    </citation>
    <scope>NUCLEOTIDE SEQUENCE [LARGE SCALE GENOMIC DNA]</scope>
    <source>
        <strain evidence="2">JCM 12662</strain>
    </source>
</reference>
<keyword evidence="2" id="KW-1185">Reference proteome</keyword>
<evidence type="ECO:0000313" key="1">
    <source>
        <dbReference type="EMBL" id="GAA0368456.1"/>
    </source>
</evidence>
<sequence length="127" mass="15124">MKKVSFLLIILMTIVSGYAFYNYRSSMIYSLEGSYQAEILNTREEEIGIYTINFQDDKVGLFSAYFDESSTGTIRNIEDNHYELVFDEFKTECTVLTKDEIQLNIYEEDYIFNRKSDVLIWERDYTF</sequence>
<comment type="caution">
    <text evidence="1">The sequence shown here is derived from an EMBL/GenBank/DDBJ whole genome shotgun (WGS) entry which is preliminary data.</text>
</comment>
<proteinExistence type="predicted"/>
<name>A0ABP3HF41_9LACT</name>
<protein>
    <submittedName>
        <fullName evidence="1">Uncharacterized protein</fullName>
    </submittedName>
</protein>
<dbReference type="Proteomes" id="UP001501166">
    <property type="component" value="Unassembled WGS sequence"/>
</dbReference>
<accession>A0ABP3HF41</accession>
<organism evidence="1 2">
    <name type="scientific">Alkalibacterium iburiense</name>
    <dbReference type="NCBI Taxonomy" id="290589"/>
    <lineage>
        <taxon>Bacteria</taxon>
        <taxon>Bacillati</taxon>
        <taxon>Bacillota</taxon>
        <taxon>Bacilli</taxon>
        <taxon>Lactobacillales</taxon>
        <taxon>Carnobacteriaceae</taxon>
        <taxon>Alkalibacterium</taxon>
    </lineage>
</organism>
<gene>
    <name evidence="1" type="ORF">GCM10008932_20300</name>
</gene>
<dbReference type="EMBL" id="BAAACW010000131">
    <property type="protein sequence ID" value="GAA0368456.1"/>
    <property type="molecule type" value="Genomic_DNA"/>
</dbReference>
<dbReference type="RefSeq" id="WP_343756316.1">
    <property type="nucleotide sequence ID" value="NZ_BAAACW010000131.1"/>
</dbReference>